<evidence type="ECO:0000313" key="3">
    <source>
        <dbReference type="Proteomes" id="UP001219349"/>
    </source>
</evidence>
<keyword evidence="1" id="KW-0472">Membrane</keyword>
<organism evidence="2 3">
    <name type="scientific">Paracoccus fistulariae</name>
    <dbReference type="NCBI Taxonomy" id="658446"/>
    <lineage>
        <taxon>Bacteria</taxon>
        <taxon>Pseudomonadati</taxon>
        <taxon>Pseudomonadota</taxon>
        <taxon>Alphaproteobacteria</taxon>
        <taxon>Rhodobacterales</taxon>
        <taxon>Paracoccaceae</taxon>
        <taxon>Paracoccus</taxon>
    </lineage>
</organism>
<protein>
    <submittedName>
        <fullName evidence="2">Uncharacterized protein</fullName>
    </submittedName>
</protein>
<keyword evidence="1" id="KW-0812">Transmembrane</keyword>
<reference evidence="2 3" key="1">
    <citation type="submission" date="2021-01" db="EMBL/GenBank/DDBJ databases">
        <title>Biogeographic distribution of Paracoccus.</title>
        <authorList>
            <person name="Hollensteiner J."/>
            <person name="Leineberger J."/>
            <person name="Brinkhoff T."/>
            <person name="Daniel R."/>
        </authorList>
    </citation>
    <scope>NUCLEOTIDE SEQUENCE [LARGE SCALE GENOMIC DNA]</scope>
    <source>
        <strain evidence="2 3">KCTC 22803</strain>
    </source>
</reference>
<dbReference type="RefSeq" id="WP_271884985.1">
    <property type="nucleotide sequence ID" value="NZ_CP067136.1"/>
</dbReference>
<sequence length="173" mass="18639">MPLIRPEIRAWLSRWSEALVALGVALAGLWLMLQGGWFFGLIGLLAVLVGAALMVGAWQRLPFRRSVDAPGVVEVEEGAIRYYGAVSLGGQIALRDLTEIRLLRLRGHGYWRLRNGVGEALLIPVDAAGAATLADAFTALPGLDMGAVSTALAHVTEQRDAVRVVWRNSDQAT</sequence>
<keyword evidence="1" id="KW-1133">Transmembrane helix</keyword>
<name>A0ABY7SG47_9RHOB</name>
<feature type="transmembrane region" description="Helical" evidence="1">
    <location>
        <begin position="12"/>
        <end position="31"/>
    </location>
</feature>
<keyword evidence="3" id="KW-1185">Reference proteome</keyword>
<gene>
    <name evidence="2" type="ORF">JHX87_10685</name>
</gene>
<accession>A0ABY7SG47</accession>
<feature type="transmembrane region" description="Helical" evidence="1">
    <location>
        <begin position="37"/>
        <end position="58"/>
    </location>
</feature>
<evidence type="ECO:0000313" key="2">
    <source>
        <dbReference type="EMBL" id="WCR05984.1"/>
    </source>
</evidence>
<dbReference type="Proteomes" id="UP001219349">
    <property type="component" value="Chromosome"/>
</dbReference>
<proteinExistence type="predicted"/>
<evidence type="ECO:0000256" key="1">
    <source>
        <dbReference type="SAM" id="Phobius"/>
    </source>
</evidence>
<dbReference type="EMBL" id="CP067136">
    <property type="protein sequence ID" value="WCR05984.1"/>
    <property type="molecule type" value="Genomic_DNA"/>
</dbReference>